<gene>
    <name evidence="6" type="ORF">CLV81_2400</name>
</gene>
<dbReference type="InterPro" id="IPR011075">
    <property type="entry name" value="TetR_C"/>
</dbReference>
<name>A0A2T0M959_9FLAO</name>
<feature type="domain" description="HTH tetR-type" evidence="5">
    <location>
        <begin position="8"/>
        <end position="68"/>
    </location>
</feature>
<proteinExistence type="predicted"/>
<evidence type="ECO:0000256" key="1">
    <source>
        <dbReference type="ARBA" id="ARBA00023015"/>
    </source>
</evidence>
<dbReference type="PANTHER" id="PTHR47506:SF6">
    <property type="entry name" value="HTH-TYPE TRANSCRIPTIONAL REPRESSOR NEMR"/>
    <property type="match status" value="1"/>
</dbReference>
<sequence>MPKTKKHEVKMDHLIERGMMLVWSKGYNATSVNDIVQAADVPKGSFYFYFDSKEDFAVKAIDKYFNQMFPPALEILQNNGVGPKQRLINFYEFRAHILKEEFNCKMGCMGCNLANEMGEHSEPIRKAIENKTEKVKGHITEVVELAQEYGEIDNSIAALDLVNFMEDAGRGAMVSMKEMNDCYPIDNFTMMIKHLLRA</sequence>
<reference evidence="6 7" key="1">
    <citation type="submission" date="2018-03" db="EMBL/GenBank/DDBJ databases">
        <title>Genomic Encyclopedia of Archaeal and Bacterial Type Strains, Phase II (KMG-II): from individual species to whole genera.</title>
        <authorList>
            <person name="Goeker M."/>
        </authorList>
    </citation>
    <scope>NUCLEOTIDE SEQUENCE [LARGE SCALE GENOMIC DNA]</scope>
    <source>
        <strain evidence="6 7">DSM 25027</strain>
    </source>
</reference>
<keyword evidence="7" id="KW-1185">Reference proteome</keyword>
<evidence type="ECO:0000256" key="2">
    <source>
        <dbReference type="ARBA" id="ARBA00023125"/>
    </source>
</evidence>
<dbReference type="InterPro" id="IPR009057">
    <property type="entry name" value="Homeodomain-like_sf"/>
</dbReference>
<evidence type="ECO:0000259" key="5">
    <source>
        <dbReference type="PROSITE" id="PS50977"/>
    </source>
</evidence>
<organism evidence="6 7">
    <name type="scientific">Flagellimonas meridianipacifica</name>
    <dbReference type="NCBI Taxonomy" id="1080225"/>
    <lineage>
        <taxon>Bacteria</taxon>
        <taxon>Pseudomonadati</taxon>
        <taxon>Bacteroidota</taxon>
        <taxon>Flavobacteriia</taxon>
        <taxon>Flavobacteriales</taxon>
        <taxon>Flavobacteriaceae</taxon>
        <taxon>Flagellimonas</taxon>
    </lineage>
</organism>
<keyword evidence="3" id="KW-0804">Transcription</keyword>
<dbReference type="Proteomes" id="UP000237640">
    <property type="component" value="Unassembled WGS sequence"/>
</dbReference>
<dbReference type="Pfam" id="PF00440">
    <property type="entry name" value="TetR_N"/>
    <property type="match status" value="1"/>
</dbReference>
<dbReference type="SUPFAM" id="SSF46689">
    <property type="entry name" value="Homeodomain-like"/>
    <property type="match status" value="1"/>
</dbReference>
<evidence type="ECO:0000256" key="3">
    <source>
        <dbReference type="ARBA" id="ARBA00023163"/>
    </source>
</evidence>
<evidence type="ECO:0000313" key="7">
    <source>
        <dbReference type="Proteomes" id="UP000237640"/>
    </source>
</evidence>
<dbReference type="InterPro" id="IPR036271">
    <property type="entry name" value="Tet_transcr_reg_TetR-rel_C_sf"/>
</dbReference>
<dbReference type="Gene3D" id="1.10.357.10">
    <property type="entry name" value="Tetracycline Repressor, domain 2"/>
    <property type="match status" value="1"/>
</dbReference>
<feature type="DNA-binding region" description="H-T-H motif" evidence="4">
    <location>
        <begin position="31"/>
        <end position="50"/>
    </location>
</feature>
<dbReference type="RefSeq" id="WP_106145328.1">
    <property type="nucleotide sequence ID" value="NZ_PVYX01000002.1"/>
</dbReference>
<accession>A0A2T0M959</accession>
<dbReference type="PANTHER" id="PTHR47506">
    <property type="entry name" value="TRANSCRIPTIONAL REGULATORY PROTEIN"/>
    <property type="match status" value="1"/>
</dbReference>
<keyword evidence="1" id="KW-0805">Transcription regulation</keyword>
<keyword evidence="2 4" id="KW-0238">DNA-binding</keyword>
<dbReference type="GO" id="GO:0003677">
    <property type="term" value="F:DNA binding"/>
    <property type="evidence" value="ECO:0007669"/>
    <property type="project" value="UniProtKB-UniRule"/>
</dbReference>
<dbReference type="OrthoDB" id="9787680at2"/>
<protein>
    <submittedName>
        <fullName evidence="6">TetR/AcrR family transcriptional repressor of nem operon</fullName>
    </submittedName>
</protein>
<dbReference type="PROSITE" id="PS50977">
    <property type="entry name" value="HTH_TETR_2"/>
    <property type="match status" value="1"/>
</dbReference>
<dbReference type="Pfam" id="PF16925">
    <property type="entry name" value="TetR_C_13"/>
    <property type="match status" value="1"/>
</dbReference>
<dbReference type="EMBL" id="PVYX01000002">
    <property type="protein sequence ID" value="PRX54005.1"/>
    <property type="molecule type" value="Genomic_DNA"/>
</dbReference>
<dbReference type="SUPFAM" id="SSF48498">
    <property type="entry name" value="Tetracyclin repressor-like, C-terminal domain"/>
    <property type="match status" value="1"/>
</dbReference>
<evidence type="ECO:0000313" key="6">
    <source>
        <dbReference type="EMBL" id="PRX54005.1"/>
    </source>
</evidence>
<dbReference type="AlphaFoldDB" id="A0A2T0M959"/>
<comment type="caution">
    <text evidence="6">The sequence shown here is derived from an EMBL/GenBank/DDBJ whole genome shotgun (WGS) entry which is preliminary data.</text>
</comment>
<evidence type="ECO:0000256" key="4">
    <source>
        <dbReference type="PROSITE-ProRule" id="PRU00335"/>
    </source>
</evidence>
<dbReference type="InterPro" id="IPR001647">
    <property type="entry name" value="HTH_TetR"/>
</dbReference>